<reference evidence="2" key="1">
    <citation type="submission" date="2021-06" db="EMBL/GenBank/DDBJ databases">
        <title>Parelaphostrongylus tenuis whole genome reference sequence.</title>
        <authorList>
            <person name="Garwood T.J."/>
            <person name="Larsen P.A."/>
            <person name="Fountain-Jones N.M."/>
            <person name="Garbe J.R."/>
            <person name="Macchietto M.G."/>
            <person name="Kania S.A."/>
            <person name="Gerhold R.W."/>
            <person name="Richards J.E."/>
            <person name="Wolf T.M."/>
        </authorList>
    </citation>
    <scope>NUCLEOTIDE SEQUENCE</scope>
    <source>
        <strain evidence="2">MNPRO001-30</strain>
        <tissue evidence="2">Meninges</tissue>
    </source>
</reference>
<comment type="caution">
    <text evidence="2">The sequence shown here is derived from an EMBL/GenBank/DDBJ whole genome shotgun (WGS) entry which is preliminary data.</text>
</comment>
<proteinExistence type="predicted"/>
<dbReference type="Proteomes" id="UP001196413">
    <property type="component" value="Unassembled WGS sequence"/>
</dbReference>
<organism evidence="2 3">
    <name type="scientific">Parelaphostrongylus tenuis</name>
    <name type="common">Meningeal worm</name>
    <dbReference type="NCBI Taxonomy" id="148309"/>
    <lineage>
        <taxon>Eukaryota</taxon>
        <taxon>Metazoa</taxon>
        <taxon>Ecdysozoa</taxon>
        <taxon>Nematoda</taxon>
        <taxon>Chromadorea</taxon>
        <taxon>Rhabditida</taxon>
        <taxon>Rhabditina</taxon>
        <taxon>Rhabditomorpha</taxon>
        <taxon>Strongyloidea</taxon>
        <taxon>Metastrongylidae</taxon>
        <taxon>Parelaphostrongylus</taxon>
    </lineage>
</organism>
<feature type="chain" id="PRO_5041931676" description="SCP domain-containing protein" evidence="1">
    <location>
        <begin position="17"/>
        <end position="114"/>
    </location>
</feature>
<protein>
    <recommendedName>
        <fullName evidence="4">SCP domain-containing protein</fullName>
    </recommendedName>
</protein>
<gene>
    <name evidence="2" type="ORF">KIN20_036386</name>
</gene>
<dbReference type="EMBL" id="JAHQIW010007358">
    <property type="protein sequence ID" value="KAJ1373857.1"/>
    <property type="molecule type" value="Genomic_DNA"/>
</dbReference>
<keyword evidence="1" id="KW-0732">Signal</keyword>
<dbReference type="AlphaFoldDB" id="A0AAD5RCY4"/>
<keyword evidence="3" id="KW-1185">Reference proteome</keyword>
<evidence type="ECO:0000256" key="1">
    <source>
        <dbReference type="SAM" id="SignalP"/>
    </source>
</evidence>
<evidence type="ECO:0000313" key="3">
    <source>
        <dbReference type="Proteomes" id="UP001196413"/>
    </source>
</evidence>
<evidence type="ECO:0008006" key="4">
    <source>
        <dbReference type="Google" id="ProtNLM"/>
    </source>
</evidence>
<sequence length="114" mass="13054">MHSFVALLILVTTYNCDLENEAYRLAKYYCEHESQSTLGYEGINRAIIHNRAIGYRVAAINFQYEVQQWTKTAHPYNDSNSLKPANHEESELPFFVRTCTVPADSAECIVFGED</sequence>
<evidence type="ECO:0000313" key="2">
    <source>
        <dbReference type="EMBL" id="KAJ1373857.1"/>
    </source>
</evidence>
<name>A0AAD5RCY4_PARTN</name>
<feature type="signal peptide" evidence="1">
    <location>
        <begin position="1"/>
        <end position="16"/>
    </location>
</feature>
<accession>A0AAD5RCY4</accession>